<evidence type="ECO:0000313" key="1">
    <source>
        <dbReference type="EMBL" id="GBN61397.1"/>
    </source>
</evidence>
<protein>
    <submittedName>
        <fullName evidence="1">Uncharacterized protein</fullName>
    </submittedName>
</protein>
<gene>
    <name evidence="1" type="ORF">AVEN_173804_1</name>
</gene>
<sequence length="127" mass="14606">KIAKLHVSEFQGRKNAEPIILPNVELNLVSSRDVPIAILKRKFLKTDSLNEQGVLLKKLNKMLRFEAPGKNLVVLRTPFSPPHHCYGNSRNYFISFIFCHYPDYNSLLFSVFVAERKKTHSDLSFSS</sequence>
<dbReference type="Proteomes" id="UP000499080">
    <property type="component" value="Unassembled WGS sequence"/>
</dbReference>
<name>A0A4Y2QF89_ARAVE</name>
<evidence type="ECO:0000313" key="2">
    <source>
        <dbReference type="Proteomes" id="UP000499080"/>
    </source>
</evidence>
<dbReference type="AlphaFoldDB" id="A0A4Y2QF89"/>
<keyword evidence="2" id="KW-1185">Reference proteome</keyword>
<feature type="non-terminal residue" evidence="1">
    <location>
        <position position="1"/>
    </location>
</feature>
<comment type="caution">
    <text evidence="1">The sequence shown here is derived from an EMBL/GenBank/DDBJ whole genome shotgun (WGS) entry which is preliminary data.</text>
</comment>
<reference evidence="1 2" key="1">
    <citation type="journal article" date="2019" name="Sci. Rep.">
        <title>Orb-weaving spider Araneus ventricosus genome elucidates the spidroin gene catalogue.</title>
        <authorList>
            <person name="Kono N."/>
            <person name="Nakamura H."/>
            <person name="Ohtoshi R."/>
            <person name="Moran D.A.P."/>
            <person name="Shinohara A."/>
            <person name="Yoshida Y."/>
            <person name="Fujiwara M."/>
            <person name="Mori M."/>
            <person name="Tomita M."/>
            <person name="Arakawa K."/>
        </authorList>
    </citation>
    <scope>NUCLEOTIDE SEQUENCE [LARGE SCALE GENOMIC DNA]</scope>
</reference>
<accession>A0A4Y2QF89</accession>
<organism evidence="1 2">
    <name type="scientific">Araneus ventricosus</name>
    <name type="common">Orbweaver spider</name>
    <name type="synonym">Epeira ventricosa</name>
    <dbReference type="NCBI Taxonomy" id="182803"/>
    <lineage>
        <taxon>Eukaryota</taxon>
        <taxon>Metazoa</taxon>
        <taxon>Ecdysozoa</taxon>
        <taxon>Arthropoda</taxon>
        <taxon>Chelicerata</taxon>
        <taxon>Arachnida</taxon>
        <taxon>Araneae</taxon>
        <taxon>Araneomorphae</taxon>
        <taxon>Entelegynae</taxon>
        <taxon>Araneoidea</taxon>
        <taxon>Araneidae</taxon>
        <taxon>Araneus</taxon>
    </lineage>
</organism>
<dbReference type="EMBL" id="BGPR01013608">
    <property type="protein sequence ID" value="GBN61397.1"/>
    <property type="molecule type" value="Genomic_DNA"/>
</dbReference>
<proteinExistence type="predicted"/>